<dbReference type="Proteomes" id="UP000184092">
    <property type="component" value="Unassembled WGS sequence"/>
</dbReference>
<dbReference type="AlphaFoldDB" id="A0A1M7JZE9"/>
<dbReference type="SUPFAM" id="SSF46689">
    <property type="entry name" value="Homeodomain-like"/>
    <property type="match status" value="1"/>
</dbReference>
<dbReference type="InterPro" id="IPR018060">
    <property type="entry name" value="HTH_AraC"/>
</dbReference>
<dbReference type="InterPro" id="IPR009057">
    <property type="entry name" value="Homeodomain-like_sf"/>
</dbReference>
<reference evidence="7" key="1">
    <citation type="submission" date="2016-11" db="EMBL/GenBank/DDBJ databases">
        <authorList>
            <person name="Varghese N."/>
            <person name="Submissions S."/>
        </authorList>
    </citation>
    <scope>NUCLEOTIDE SEQUENCE [LARGE SCALE GENOMIC DNA]</scope>
    <source>
        <strain evidence="7">CGMCC 1.2749</strain>
    </source>
</reference>
<gene>
    <name evidence="6" type="ORF">SAMN05216269_105134</name>
</gene>
<dbReference type="InterPro" id="IPR018062">
    <property type="entry name" value="HTH_AraC-typ_CS"/>
</dbReference>
<keyword evidence="4" id="KW-1133">Transmembrane helix</keyword>
<dbReference type="EMBL" id="FRCL01000005">
    <property type="protein sequence ID" value="SHM58452.1"/>
    <property type="molecule type" value="Genomic_DNA"/>
</dbReference>
<name>A0A1M7JZE9_9FLAO</name>
<dbReference type="PROSITE" id="PS00041">
    <property type="entry name" value="HTH_ARAC_FAMILY_1"/>
    <property type="match status" value="1"/>
</dbReference>
<keyword evidence="1" id="KW-0805">Transcription regulation</keyword>
<keyword evidence="2 6" id="KW-0238">DNA-binding</keyword>
<dbReference type="Gene3D" id="1.10.10.60">
    <property type="entry name" value="Homeodomain-like"/>
    <property type="match status" value="2"/>
</dbReference>
<dbReference type="GO" id="GO:0003700">
    <property type="term" value="F:DNA-binding transcription factor activity"/>
    <property type="evidence" value="ECO:0007669"/>
    <property type="project" value="InterPro"/>
</dbReference>
<feature type="transmembrane region" description="Helical" evidence="4">
    <location>
        <begin position="70"/>
        <end position="88"/>
    </location>
</feature>
<feature type="transmembrane region" description="Helical" evidence="4">
    <location>
        <begin position="172"/>
        <end position="193"/>
    </location>
</feature>
<accession>A0A1M7JZE9</accession>
<feature type="transmembrane region" description="Helical" evidence="4">
    <location>
        <begin position="35"/>
        <end position="58"/>
    </location>
</feature>
<proteinExistence type="predicted"/>
<feature type="transmembrane region" description="Helical" evidence="4">
    <location>
        <begin position="140"/>
        <end position="160"/>
    </location>
</feature>
<protein>
    <submittedName>
        <fullName evidence="6">AraC-type DNA-binding protein</fullName>
    </submittedName>
</protein>
<keyword evidence="7" id="KW-1185">Reference proteome</keyword>
<feature type="transmembrane region" description="Helical" evidence="4">
    <location>
        <begin position="6"/>
        <end position="23"/>
    </location>
</feature>
<keyword evidence="4" id="KW-0812">Transmembrane</keyword>
<dbReference type="Pfam" id="PF12833">
    <property type="entry name" value="HTH_18"/>
    <property type="match status" value="1"/>
</dbReference>
<dbReference type="RefSeq" id="WP_084538320.1">
    <property type="nucleotide sequence ID" value="NZ_FRCL01000005.1"/>
</dbReference>
<evidence type="ECO:0000259" key="5">
    <source>
        <dbReference type="PROSITE" id="PS01124"/>
    </source>
</evidence>
<evidence type="ECO:0000313" key="7">
    <source>
        <dbReference type="Proteomes" id="UP000184092"/>
    </source>
</evidence>
<dbReference type="OrthoDB" id="9779074at2"/>
<dbReference type="PROSITE" id="PS01124">
    <property type="entry name" value="HTH_ARAC_FAMILY_2"/>
    <property type="match status" value="1"/>
</dbReference>
<evidence type="ECO:0000313" key="6">
    <source>
        <dbReference type="EMBL" id="SHM58452.1"/>
    </source>
</evidence>
<dbReference type="STRING" id="178356.SAMN05216269_105134"/>
<dbReference type="PANTHER" id="PTHR43280:SF29">
    <property type="entry name" value="ARAC-FAMILY TRANSCRIPTIONAL REGULATOR"/>
    <property type="match status" value="1"/>
</dbReference>
<dbReference type="PANTHER" id="PTHR43280">
    <property type="entry name" value="ARAC-FAMILY TRANSCRIPTIONAL REGULATOR"/>
    <property type="match status" value="1"/>
</dbReference>
<organism evidence="6 7">
    <name type="scientific">Flavobacterium xinjiangense</name>
    <dbReference type="NCBI Taxonomy" id="178356"/>
    <lineage>
        <taxon>Bacteria</taxon>
        <taxon>Pseudomonadati</taxon>
        <taxon>Bacteroidota</taxon>
        <taxon>Flavobacteriia</taxon>
        <taxon>Flavobacteriales</taxon>
        <taxon>Flavobacteriaceae</taxon>
        <taxon>Flavobacterium</taxon>
    </lineage>
</organism>
<evidence type="ECO:0000256" key="4">
    <source>
        <dbReference type="SAM" id="Phobius"/>
    </source>
</evidence>
<keyword evidence="4" id="KW-0472">Membrane</keyword>
<sequence>MRHIFNFLMISGVLLGIIFIIATQFSKNGKDKSIIYLNLVVAFLMLNNLQACLLETLFTNAPFFIQRLQIPWYVLIFPSFYIFLIHYLKIEKKVSSYVYISFGLFILEVGIRIVLIPYFYNENKSLFIAKYAQIEEIVNASYSIYLFINAILILFKYSELYQQVLAFDNLKWLKNFMFIGSIVILMWVCAILLNLDKTMNPQIFIYYPLRLSSTSLLYWISYQGFYNYSLMTERIQLRKTIAVDEKNKSSIPNSNHVEENKFQQIRTYIEKNKRFRDPTFSLEKLASEMKISTSKLSHLINQESGYNFSDYINYLRVEKAKKYLIKSNYSTYTVVAIGLECGFNSKSTFYTAFKKFTNVTPSEFKEKHTSLLS</sequence>
<evidence type="ECO:0000256" key="2">
    <source>
        <dbReference type="ARBA" id="ARBA00023125"/>
    </source>
</evidence>
<dbReference type="GO" id="GO:0043565">
    <property type="term" value="F:sequence-specific DNA binding"/>
    <property type="evidence" value="ECO:0007669"/>
    <property type="project" value="InterPro"/>
</dbReference>
<feature type="transmembrane region" description="Helical" evidence="4">
    <location>
        <begin position="97"/>
        <end position="120"/>
    </location>
</feature>
<evidence type="ECO:0000256" key="1">
    <source>
        <dbReference type="ARBA" id="ARBA00023015"/>
    </source>
</evidence>
<feature type="domain" description="HTH araC/xylS-type" evidence="5">
    <location>
        <begin position="263"/>
        <end position="367"/>
    </location>
</feature>
<dbReference type="SMART" id="SM00342">
    <property type="entry name" value="HTH_ARAC"/>
    <property type="match status" value="1"/>
</dbReference>
<evidence type="ECO:0000256" key="3">
    <source>
        <dbReference type="ARBA" id="ARBA00023163"/>
    </source>
</evidence>
<keyword evidence="3" id="KW-0804">Transcription</keyword>